<dbReference type="GO" id="GO:0006355">
    <property type="term" value="P:regulation of DNA-templated transcription"/>
    <property type="evidence" value="ECO:0007669"/>
    <property type="project" value="UniProtKB-UniRule"/>
</dbReference>
<dbReference type="PROSITE" id="PS51194">
    <property type="entry name" value="HELICASE_CTER"/>
    <property type="match status" value="1"/>
</dbReference>
<name>G1WBC8_9BACT</name>
<feature type="domain" description="Helicase C-terminal" evidence="11">
    <location>
        <begin position="790"/>
        <end position="944"/>
    </location>
</feature>
<dbReference type="GO" id="GO:0003684">
    <property type="term" value="F:damaged DNA binding"/>
    <property type="evidence" value="ECO:0007669"/>
    <property type="project" value="InterPro"/>
</dbReference>
<dbReference type="InterPro" id="IPR041471">
    <property type="entry name" value="UvrB_inter"/>
</dbReference>
<protein>
    <recommendedName>
        <fullName evidence="9">Transcription-repair-coupling factor</fullName>
        <shortName evidence="9">TRCF</shortName>
        <ecNumber evidence="9">3.6.4.-</ecNumber>
    </recommendedName>
</protein>
<dbReference type="PANTHER" id="PTHR47964:SF1">
    <property type="entry name" value="ATP-DEPENDENT DNA HELICASE HOMOLOG RECG, CHLOROPLASTIC"/>
    <property type="match status" value="1"/>
</dbReference>
<dbReference type="InterPro" id="IPR037235">
    <property type="entry name" value="TRCF-like_C_D7"/>
</dbReference>
<dbReference type="Pfam" id="PF17757">
    <property type="entry name" value="UvrB_inter"/>
    <property type="match status" value="1"/>
</dbReference>
<gene>
    <name evidence="9" type="primary">mfd</name>
    <name evidence="12" type="ORF">HMPREF9431_01129</name>
</gene>
<evidence type="ECO:0000256" key="3">
    <source>
        <dbReference type="ARBA" id="ARBA00022763"/>
    </source>
</evidence>
<dbReference type="EMBL" id="ADGI01000038">
    <property type="protein sequence ID" value="EGV32097.1"/>
    <property type="molecule type" value="Genomic_DNA"/>
</dbReference>
<dbReference type="HAMAP" id="MF_00969">
    <property type="entry name" value="TRCF"/>
    <property type="match status" value="1"/>
</dbReference>
<dbReference type="eggNOG" id="COG1197">
    <property type="taxonomic scope" value="Bacteria"/>
</dbReference>
<evidence type="ECO:0000256" key="2">
    <source>
        <dbReference type="ARBA" id="ARBA00022741"/>
    </source>
</evidence>
<dbReference type="CDD" id="cd17991">
    <property type="entry name" value="DEXHc_TRCF"/>
    <property type="match status" value="1"/>
</dbReference>
<feature type="domain" description="Helicase ATP-binding" evidence="10">
    <location>
        <begin position="608"/>
        <end position="769"/>
    </location>
</feature>
<dbReference type="GO" id="GO:0005524">
    <property type="term" value="F:ATP binding"/>
    <property type="evidence" value="ECO:0007669"/>
    <property type="project" value="UniProtKB-UniRule"/>
</dbReference>
<dbReference type="SMART" id="SM01058">
    <property type="entry name" value="CarD_TRCF"/>
    <property type="match status" value="1"/>
</dbReference>
<evidence type="ECO:0000256" key="4">
    <source>
        <dbReference type="ARBA" id="ARBA00022801"/>
    </source>
</evidence>
<evidence type="ECO:0000256" key="7">
    <source>
        <dbReference type="ARBA" id="ARBA00023125"/>
    </source>
</evidence>
<dbReference type="InterPro" id="IPR014001">
    <property type="entry name" value="Helicase_ATP-bd"/>
</dbReference>
<dbReference type="Proteomes" id="UP000005141">
    <property type="component" value="Unassembled WGS sequence"/>
</dbReference>
<dbReference type="Gene3D" id="2.40.10.170">
    <property type="match status" value="1"/>
</dbReference>
<dbReference type="InterPro" id="IPR001650">
    <property type="entry name" value="Helicase_C-like"/>
</dbReference>
<dbReference type="SUPFAM" id="SSF143517">
    <property type="entry name" value="TRCF domain-like"/>
    <property type="match status" value="1"/>
</dbReference>
<dbReference type="NCBIfam" id="TIGR00580">
    <property type="entry name" value="mfd"/>
    <property type="match status" value="1"/>
</dbReference>
<dbReference type="GO" id="GO:0000716">
    <property type="term" value="P:transcription-coupled nucleotide-excision repair, DNA damage recognition"/>
    <property type="evidence" value="ECO:0007669"/>
    <property type="project" value="UniProtKB-UniRule"/>
</dbReference>
<evidence type="ECO:0000259" key="10">
    <source>
        <dbReference type="PROSITE" id="PS51192"/>
    </source>
</evidence>
<dbReference type="Gene3D" id="3.40.50.300">
    <property type="entry name" value="P-loop containing nucleotide triphosphate hydrolases"/>
    <property type="match status" value="2"/>
</dbReference>
<keyword evidence="13" id="KW-1185">Reference proteome</keyword>
<evidence type="ECO:0000256" key="8">
    <source>
        <dbReference type="ARBA" id="ARBA00023204"/>
    </source>
</evidence>
<dbReference type="HOGENOM" id="CLU_005122_1_3_10"/>
<dbReference type="SUPFAM" id="SSF141259">
    <property type="entry name" value="CarD-like"/>
    <property type="match status" value="1"/>
</dbReference>
<dbReference type="SMART" id="SM00487">
    <property type="entry name" value="DEXDc"/>
    <property type="match status" value="1"/>
</dbReference>
<dbReference type="Pfam" id="PF03461">
    <property type="entry name" value="TRCF"/>
    <property type="match status" value="1"/>
</dbReference>
<dbReference type="InterPro" id="IPR027417">
    <property type="entry name" value="P-loop_NTPase"/>
</dbReference>
<dbReference type="Pfam" id="PF00271">
    <property type="entry name" value="Helicase_C"/>
    <property type="match status" value="1"/>
</dbReference>
<evidence type="ECO:0000256" key="9">
    <source>
        <dbReference type="HAMAP-Rule" id="MF_00969"/>
    </source>
</evidence>
<sequence length="1160" mass="130822">MVAQPFKSTILDIQSLQQRYAKSAQVGALAQLLRTSTRGTVYADGLVGSSAPLVFAALADRVPSTFVFILQDEDEAGYFYHDLQQIKGDGEVFFFPSSFKRAVKYGQRDSANEILRTEVLTRLSTHADAAEPLLVVSYPEALAEWVVGKQQLNERRLSLKVGQAIDLTEVVHALRELGFTETDYVYEPGQFAVRGSLLDVFSFSCEDPFRVDFFGKEVDSIRTFEIQDQLSKTKCNAVEIVPELSTLEAHRVSFFKFLPENSVLVTKDFAFVSETVGKIYEEGFSKQALTEKLAGATEMEQQEIRQTFSKTQALVPPTEFVADAAPFRRIEIGTLPKTSRNRAEGGEEAFSVVAFHITPQPLFHKNFDLLVTTFDDYLRHGYTLYILADSEKQTQRLRDIFADMDSAAAKNIRFEAVNKTLHEGFTDDALKLCCFTDHQIFDRFHKYNLKSDGARAGKMALTMKELQEMEPGDFIVHVDFGIGKFGGLVRVPTGNSYQEMIRIIYQNNDKVDVSIHSLYKISKYRRADTGEPPRLSTLGTGAWERLKEKTKKRIKDIARDLIKLYAKRRQEKGFAFAKDSYLQHELEASFLYEDTPDQSKATQEVKADMERARPMDRLVCGDVGFGKTEVAVRAAFKAACDGKQVAVLVPTTVLAYQHFQTFSHRLKPMPVRVDYLSRARSAKQTHAVLADLADGKIDILIGTHKLIGKQVKWHDLGLLIIDEEQKFGVSTKEKLRKLKTNVDTLTMSATPIPRTLQFSLMGARDMSIIRTPPPNRYPIHTELSTFGHEVIADAINFEMSRNGQVYFVHDRINGLQEIANLIKKYVPDCRIAIGHGQMKPDELEEIIMGFMNYDYDVLLSTTIVENGIDISNANTIIINDAHRFGLSDLHQMRGRVGRSNKKAFCYLLAPPKSVLTPEARRRLEALENFSELGSGFHLAMQDLDIRGAGNLLGAEQSGFMEDLGYETYQKILSQAVTELKNEEFGEIYRNQMAEGAAVSGEEFVDDCAIESDLEMYFPDNYVPGSSERMLLYRELDNIETDDDLHAYRQRLVDRFGPVPHEGEELMQVVLLRRLGKLLGCEKIILRQGLMTLQFVSNPNSAYYQSKAFEAVINYVGNHARQCEFKQVGNRRLLKVSAIATVEAAVEVLRQLQATSSVSNP</sequence>
<comment type="subcellular location">
    <subcellularLocation>
        <location evidence="9">Cytoplasm</location>
    </subcellularLocation>
</comment>
<evidence type="ECO:0000259" key="11">
    <source>
        <dbReference type="PROSITE" id="PS51194"/>
    </source>
</evidence>
<reference evidence="12 13" key="1">
    <citation type="submission" date="2011-07" db="EMBL/GenBank/DDBJ databases">
        <title>The Genome Sequence of Prevotella oulorum F0390.</title>
        <authorList>
            <consortium name="The Broad Institute Genome Sequencing Platform"/>
            <consortium name="The Broad Institute Genome Sequencing Center for Infectious Disease"/>
            <person name="Earl A."/>
            <person name="Ward D."/>
            <person name="Feldgarden M."/>
            <person name="Gevers D."/>
            <person name="Izard J."/>
            <person name="Ganesan A."/>
            <person name="Baranova O.V."/>
            <person name="Blanton J.M."/>
            <person name="Tanner A.C."/>
            <person name="Dewhirst F.E."/>
            <person name="Young S.K."/>
            <person name="Zeng Q."/>
            <person name="Gargeya S."/>
            <person name="Fitzgerald M."/>
            <person name="Haas B."/>
            <person name="Abouelleil A."/>
            <person name="Alvarado L."/>
            <person name="Arachchi H.M."/>
            <person name="Berlin A."/>
            <person name="Brown A."/>
            <person name="Chapman S.B."/>
            <person name="Chen Z."/>
            <person name="Dunbar C."/>
            <person name="Freedman E."/>
            <person name="Gearin G."/>
            <person name="Gellesch M."/>
            <person name="Goldberg J."/>
            <person name="Griggs A."/>
            <person name="Gujja S."/>
            <person name="Heiman D."/>
            <person name="Howarth C."/>
            <person name="Larson L."/>
            <person name="Lui A."/>
            <person name="MacDonald P.J.P."/>
            <person name="Mehta T."/>
            <person name="Montmayeur A."/>
            <person name="Murphy C."/>
            <person name="Neiman D."/>
            <person name="Pearson M."/>
            <person name="Priest M."/>
            <person name="Roberts A."/>
            <person name="Saif S."/>
            <person name="Shea T."/>
            <person name="Shenoy N."/>
            <person name="Sisk P."/>
            <person name="Stolte C."/>
            <person name="Sykes S."/>
            <person name="Wortman J."/>
            <person name="Nusbaum C."/>
            <person name="Birren B."/>
        </authorList>
    </citation>
    <scope>NUCLEOTIDE SEQUENCE [LARGE SCALE GENOMIC DNA]</scope>
    <source>
        <strain evidence="12 13">F0390</strain>
    </source>
</reference>
<comment type="function">
    <text evidence="9">Couples transcription and DNA repair by recognizing RNA polymerase (RNAP) stalled at DNA lesions. Mediates ATP-dependent release of RNAP and its truncated transcript from the DNA, and recruitment of nucleotide excision repair machinery to the damaged site.</text>
</comment>
<dbReference type="Pfam" id="PF02559">
    <property type="entry name" value="CarD_TRCF_RID"/>
    <property type="match status" value="1"/>
</dbReference>
<dbReference type="InterPro" id="IPR011545">
    <property type="entry name" value="DEAD/DEAH_box_helicase_dom"/>
</dbReference>
<dbReference type="Pfam" id="PF00270">
    <property type="entry name" value="DEAD"/>
    <property type="match status" value="1"/>
</dbReference>
<evidence type="ECO:0000313" key="12">
    <source>
        <dbReference type="EMBL" id="EGV32097.1"/>
    </source>
</evidence>
<dbReference type="SMART" id="SM00490">
    <property type="entry name" value="HELICc"/>
    <property type="match status" value="1"/>
</dbReference>
<keyword evidence="2 9" id="KW-0547">Nucleotide-binding</keyword>
<dbReference type="Gene3D" id="3.90.1150.50">
    <property type="entry name" value="Transcription-repair-coupling factor, D7 domain"/>
    <property type="match status" value="1"/>
</dbReference>
<organism evidence="12 13">
    <name type="scientific">Segatella oulorum F0390</name>
    <dbReference type="NCBI Taxonomy" id="702438"/>
    <lineage>
        <taxon>Bacteria</taxon>
        <taxon>Pseudomonadati</taxon>
        <taxon>Bacteroidota</taxon>
        <taxon>Bacteroidia</taxon>
        <taxon>Bacteroidales</taxon>
        <taxon>Prevotellaceae</taxon>
        <taxon>Segatella</taxon>
    </lineage>
</organism>
<keyword evidence="6 9" id="KW-0067">ATP-binding</keyword>
<keyword evidence="1 9" id="KW-0963">Cytoplasm</keyword>
<evidence type="ECO:0000313" key="13">
    <source>
        <dbReference type="Proteomes" id="UP000005141"/>
    </source>
</evidence>
<dbReference type="InterPro" id="IPR047112">
    <property type="entry name" value="RecG/Mfd"/>
</dbReference>
<dbReference type="AlphaFoldDB" id="G1WBC8"/>
<dbReference type="GO" id="GO:0005737">
    <property type="term" value="C:cytoplasm"/>
    <property type="evidence" value="ECO:0007669"/>
    <property type="project" value="UniProtKB-SubCell"/>
</dbReference>
<keyword evidence="7 9" id="KW-0238">DNA-binding</keyword>
<keyword evidence="5" id="KW-0347">Helicase</keyword>
<dbReference type="PANTHER" id="PTHR47964">
    <property type="entry name" value="ATP-DEPENDENT DNA HELICASE HOMOLOG RECG, CHLOROPLASTIC"/>
    <property type="match status" value="1"/>
</dbReference>
<comment type="caution">
    <text evidence="12">The sequence shown here is derived from an EMBL/GenBank/DDBJ whole genome shotgun (WGS) entry which is preliminary data.</text>
</comment>
<dbReference type="Gene3D" id="3.30.2060.10">
    <property type="entry name" value="Penicillin-binding protein 1b domain"/>
    <property type="match status" value="1"/>
</dbReference>
<keyword evidence="8 9" id="KW-0234">DNA repair</keyword>
<dbReference type="InterPro" id="IPR004576">
    <property type="entry name" value="Mfd"/>
</dbReference>
<dbReference type="GO" id="GO:0003678">
    <property type="term" value="F:DNA helicase activity"/>
    <property type="evidence" value="ECO:0007669"/>
    <property type="project" value="TreeGrafter"/>
</dbReference>
<proteinExistence type="inferred from homology"/>
<evidence type="ECO:0000256" key="5">
    <source>
        <dbReference type="ARBA" id="ARBA00022806"/>
    </source>
</evidence>
<dbReference type="PROSITE" id="PS51192">
    <property type="entry name" value="HELICASE_ATP_BIND_1"/>
    <property type="match status" value="1"/>
</dbReference>
<dbReference type="InterPro" id="IPR036101">
    <property type="entry name" value="CarD-like/TRCF_RID_sf"/>
</dbReference>
<dbReference type="PATRIC" id="fig|702438.4.peg.1166"/>
<dbReference type="EC" id="3.6.4.-" evidence="9"/>
<dbReference type="SUPFAM" id="SSF52540">
    <property type="entry name" value="P-loop containing nucleoside triphosphate hydrolases"/>
    <property type="match status" value="4"/>
</dbReference>
<keyword evidence="4 9" id="KW-0378">Hydrolase</keyword>
<dbReference type="SMART" id="SM00982">
    <property type="entry name" value="TRCF"/>
    <property type="match status" value="1"/>
</dbReference>
<evidence type="ECO:0000256" key="6">
    <source>
        <dbReference type="ARBA" id="ARBA00022840"/>
    </source>
</evidence>
<dbReference type="InterPro" id="IPR003711">
    <property type="entry name" value="CarD-like/TRCF_RID"/>
</dbReference>
<comment type="similarity">
    <text evidence="9">In the N-terminal section; belongs to the UvrB family.</text>
</comment>
<evidence type="ECO:0000256" key="1">
    <source>
        <dbReference type="ARBA" id="ARBA00022490"/>
    </source>
</evidence>
<dbReference type="InterPro" id="IPR005118">
    <property type="entry name" value="TRCF_C"/>
</dbReference>
<keyword evidence="3 9" id="KW-0227">DNA damage</keyword>
<comment type="similarity">
    <text evidence="9">In the C-terminal section; belongs to the helicase family. RecG subfamily.</text>
</comment>
<dbReference type="GO" id="GO:0016787">
    <property type="term" value="F:hydrolase activity"/>
    <property type="evidence" value="ECO:0007669"/>
    <property type="project" value="UniProtKB-KW"/>
</dbReference>
<accession>G1WBC8</accession>